<keyword evidence="2" id="KW-1185">Reference proteome</keyword>
<proteinExistence type="predicted"/>
<gene>
    <name evidence="1" type="ORF">RFULGI_LOCUS13181</name>
</gene>
<sequence>KLTSSIYCKYNQVSNFNKWINYSFEELDILIKNQENRPKKYHSDNLDKLLKYYKKEIFDSKYQQLVKLYSVLGGLLEAVEEYGIEDWMANSTYITVFVISAVLSEIPPLVITVLLSDQKETLPKIIEENNLVVKHLNCVDAKLVRLYFDGAPHNQNWLDKMYFTNYKFQNKLGLIK</sequence>
<reference evidence="1" key="1">
    <citation type="submission" date="2021-06" db="EMBL/GenBank/DDBJ databases">
        <authorList>
            <person name="Kallberg Y."/>
            <person name="Tangrot J."/>
            <person name="Rosling A."/>
        </authorList>
    </citation>
    <scope>NUCLEOTIDE SEQUENCE</scope>
    <source>
        <strain evidence="1">IN212</strain>
    </source>
</reference>
<accession>A0A9N9IRD6</accession>
<dbReference type="OrthoDB" id="2442522at2759"/>
<evidence type="ECO:0000313" key="1">
    <source>
        <dbReference type="EMBL" id="CAG8745326.1"/>
    </source>
</evidence>
<name>A0A9N9IRD6_9GLOM</name>
<evidence type="ECO:0000313" key="2">
    <source>
        <dbReference type="Proteomes" id="UP000789396"/>
    </source>
</evidence>
<protein>
    <submittedName>
        <fullName evidence="1">17618_t:CDS:1</fullName>
    </submittedName>
</protein>
<dbReference type="AlphaFoldDB" id="A0A9N9IRD6"/>
<dbReference type="Proteomes" id="UP000789396">
    <property type="component" value="Unassembled WGS sequence"/>
</dbReference>
<feature type="non-terminal residue" evidence="1">
    <location>
        <position position="1"/>
    </location>
</feature>
<dbReference type="EMBL" id="CAJVPZ010033827">
    <property type="protein sequence ID" value="CAG8745326.1"/>
    <property type="molecule type" value="Genomic_DNA"/>
</dbReference>
<feature type="non-terminal residue" evidence="1">
    <location>
        <position position="176"/>
    </location>
</feature>
<organism evidence="1 2">
    <name type="scientific">Racocetra fulgida</name>
    <dbReference type="NCBI Taxonomy" id="60492"/>
    <lineage>
        <taxon>Eukaryota</taxon>
        <taxon>Fungi</taxon>
        <taxon>Fungi incertae sedis</taxon>
        <taxon>Mucoromycota</taxon>
        <taxon>Glomeromycotina</taxon>
        <taxon>Glomeromycetes</taxon>
        <taxon>Diversisporales</taxon>
        <taxon>Gigasporaceae</taxon>
        <taxon>Racocetra</taxon>
    </lineage>
</organism>
<comment type="caution">
    <text evidence="1">The sequence shown here is derived from an EMBL/GenBank/DDBJ whole genome shotgun (WGS) entry which is preliminary data.</text>
</comment>